<feature type="domain" description="Tyr recombinase" evidence="5">
    <location>
        <begin position="230"/>
        <end position="408"/>
    </location>
</feature>
<proteinExistence type="inferred from homology"/>
<dbReference type="CDD" id="cd01185">
    <property type="entry name" value="INTN1_C_like"/>
    <property type="match status" value="1"/>
</dbReference>
<dbReference type="GO" id="GO:0003677">
    <property type="term" value="F:DNA binding"/>
    <property type="evidence" value="ECO:0007669"/>
    <property type="project" value="UniProtKB-KW"/>
</dbReference>
<evidence type="ECO:0000256" key="3">
    <source>
        <dbReference type="ARBA" id="ARBA00023172"/>
    </source>
</evidence>
<keyword evidence="3" id="KW-0233">DNA recombination</keyword>
<dbReference type="AlphaFoldDB" id="A0A4S2EMC2"/>
<dbReference type="InterPro" id="IPR002104">
    <property type="entry name" value="Integrase_catalytic"/>
</dbReference>
<dbReference type="Proteomes" id="UP000310032">
    <property type="component" value="Unassembled WGS sequence"/>
</dbReference>
<accession>A0A4S2EMC2</accession>
<keyword evidence="2" id="KW-0238">DNA-binding</keyword>
<dbReference type="Pfam" id="PF00589">
    <property type="entry name" value="Phage_integrase"/>
    <property type="match status" value="1"/>
</dbReference>
<dbReference type="GO" id="GO:0015074">
    <property type="term" value="P:DNA integration"/>
    <property type="evidence" value="ECO:0007669"/>
    <property type="project" value="InterPro"/>
</dbReference>
<dbReference type="PROSITE" id="PS51898">
    <property type="entry name" value="TYR_RECOMBINASE"/>
    <property type="match status" value="1"/>
</dbReference>
<evidence type="ECO:0000259" key="5">
    <source>
        <dbReference type="PROSITE" id="PS51898"/>
    </source>
</evidence>
<feature type="coiled-coil region" evidence="4">
    <location>
        <begin position="66"/>
        <end position="93"/>
    </location>
</feature>
<dbReference type="InterPro" id="IPR013762">
    <property type="entry name" value="Integrase-like_cat_sf"/>
</dbReference>
<evidence type="ECO:0000313" key="6">
    <source>
        <dbReference type="EMBL" id="TGY55221.1"/>
    </source>
</evidence>
<evidence type="ECO:0000313" key="7">
    <source>
        <dbReference type="Proteomes" id="UP000310032"/>
    </source>
</evidence>
<dbReference type="Pfam" id="PF13102">
    <property type="entry name" value="Phage_int_SAM_5"/>
    <property type="match status" value="1"/>
</dbReference>
<dbReference type="InterPro" id="IPR035386">
    <property type="entry name" value="Arm-DNA-bind_5"/>
</dbReference>
<evidence type="ECO:0000256" key="2">
    <source>
        <dbReference type="ARBA" id="ARBA00023125"/>
    </source>
</evidence>
<dbReference type="Pfam" id="PF17293">
    <property type="entry name" value="Arm-DNA-bind_5"/>
    <property type="match status" value="1"/>
</dbReference>
<dbReference type="EMBL" id="SRYM01000051">
    <property type="protein sequence ID" value="TGY55221.1"/>
    <property type="molecule type" value="Genomic_DNA"/>
</dbReference>
<dbReference type="PANTHER" id="PTHR30349:SF64">
    <property type="entry name" value="PROPHAGE INTEGRASE INTD-RELATED"/>
    <property type="match status" value="1"/>
</dbReference>
<dbReference type="GO" id="GO:0006310">
    <property type="term" value="P:DNA recombination"/>
    <property type="evidence" value="ECO:0007669"/>
    <property type="project" value="UniProtKB-KW"/>
</dbReference>
<dbReference type="InterPro" id="IPR025269">
    <property type="entry name" value="SAM-like_dom"/>
</dbReference>
<protein>
    <submittedName>
        <fullName evidence="6">Site-specific integrase</fullName>
    </submittedName>
</protein>
<dbReference type="RefSeq" id="WP_135959669.1">
    <property type="nucleotide sequence ID" value="NZ_SRYM01000051.1"/>
</dbReference>
<dbReference type="Gene3D" id="1.10.150.130">
    <property type="match status" value="1"/>
</dbReference>
<comment type="caution">
    <text evidence="6">The sequence shown here is derived from an EMBL/GenBank/DDBJ whole genome shotgun (WGS) entry which is preliminary data.</text>
</comment>
<dbReference type="SUPFAM" id="SSF56349">
    <property type="entry name" value="DNA breaking-rejoining enzymes"/>
    <property type="match status" value="1"/>
</dbReference>
<organism evidence="6 7">
    <name type="scientific">Parabacteroides distasonis</name>
    <dbReference type="NCBI Taxonomy" id="823"/>
    <lineage>
        <taxon>Bacteria</taxon>
        <taxon>Pseudomonadati</taxon>
        <taxon>Bacteroidota</taxon>
        <taxon>Bacteroidia</taxon>
        <taxon>Bacteroidales</taxon>
        <taxon>Tannerellaceae</taxon>
        <taxon>Parabacteroides</taxon>
    </lineage>
</organism>
<sequence length="447" mass="51588">MRSTFKLLFYINRRKIKKNGRCPIMGRVTLDGKISQYSTGLEIEPDLWDAKVGKAFTDGRKTGNITGEKRNELNRLNSLLEALEEKAKAAYKRNVDSYGFVSAEIIKNAVTGKSDVKETLLSLFDEHNGEYAKRVGIDRTRHSYVRYLTTRKHIFNFLKFKYDLEDIPLRSLTMKFMTDFTLYFSTVLRLKVSAYNDYLILLHKMTRLALKKHILKRDPFAGHKIEKVPVNHRHLNREQFEKLLNAKLPTYRLCHTRDLFVFSVFTGIGRADLANLTEDNIVTKEDGSKWIHIARQKTKAECHIKLLDIPLRIIEKYKGEGEDGRLFYVPQTCNLCRSLKIIAEQCGLGCHLTFYQARHSFATLICLSNGVPIETISKMMGHYSIRTTQIYAEITNHKVSRDLETLSENTKGKYTLPDDGMPSRVFKCGNYSGWKKECASNDETKIK</sequence>
<dbReference type="InterPro" id="IPR011010">
    <property type="entry name" value="DNA_brk_join_enz"/>
</dbReference>
<dbReference type="InterPro" id="IPR050090">
    <property type="entry name" value="Tyrosine_recombinase_XerCD"/>
</dbReference>
<name>A0A4S2EMC2_PARDI</name>
<dbReference type="Gene3D" id="1.10.443.10">
    <property type="entry name" value="Intergrase catalytic core"/>
    <property type="match status" value="1"/>
</dbReference>
<gene>
    <name evidence="6" type="ORF">E5342_14845</name>
</gene>
<reference evidence="6 7" key="1">
    <citation type="submission" date="2019-04" db="EMBL/GenBank/DDBJ databases">
        <title>Microbes associate with the intestines of laboratory mice.</title>
        <authorList>
            <person name="Navarre W."/>
            <person name="Wong E."/>
            <person name="Huang K."/>
            <person name="Tropini C."/>
            <person name="Ng K."/>
            <person name="Yu B."/>
        </authorList>
    </citation>
    <scope>NUCLEOTIDE SEQUENCE [LARGE SCALE GENOMIC DNA]</scope>
    <source>
        <strain evidence="6 7">NM39_I3</strain>
    </source>
</reference>
<evidence type="ECO:0000256" key="4">
    <source>
        <dbReference type="SAM" id="Coils"/>
    </source>
</evidence>
<comment type="similarity">
    <text evidence="1">Belongs to the 'phage' integrase family.</text>
</comment>
<evidence type="ECO:0000256" key="1">
    <source>
        <dbReference type="ARBA" id="ARBA00008857"/>
    </source>
</evidence>
<keyword evidence="4" id="KW-0175">Coiled coil</keyword>
<dbReference type="PANTHER" id="PTHR30349">
    <property type="entry name" value="PHAGE INTEGRASE-RELATED"/>
    <property type="match status" value="1"/>
</dbReference>
<dbReference type="InterPro" id="IPR010998">
    <property type="entry name" value="Integrase_recombinase_N"/>
</dbReference>